<evidence type="ECO:0000256" key="9">
    <source>
        <dbReference type="ARBA" id="ARBA00022853"/>
    </source>
</evidence>
<evidence type="ECO:0000259" key="15">
    <source>
        <dbReference type="PROSITE" id="PS51050"/>
    </source>
</evidence>
<dbReference type="PANTHER" id="PTHR23336:SF11">
    <property type="entry name" value="OS06G0622000 PROTEIN"/>
    <property type="match status" value="1"/>
</dbReference>
<keyword evidence="13" id="KW-0539">Nucleus</keyword>
<proteinExistence type="inferred from homology"/>
<dbReference type="InterPro" id="IPR011124">
    <property type="entry name" value="Znf_CW"/>
</dbReference>
<dbReference type="PANTHER" id="PTHR23336">
    <property type="entry name" value="ZINC FINGER CW-TYPE COILED-COIL DOMAIN PROTEIN 3"/>
    <property type="match status" value="1"/>
</dbReference>
<sequence length="749" mass="84794">MGNMVYSRNDYKDPYPYPNIGCSLNQPQESRVENRNRPESITKGQTTPKKNYVATHPSYLRTLSQPHSEWLFGAIAEFVDNSRDAEATMLDISIEMIGSSGNEIPMLAVVDNGHGMGHDDISKMVMFGNEQPDTNDPNRIGRFGVGFKNAAMGLGKDALIITQTANSRSIALLSRTLNDGKVIAEIPVVTYARNGHLMDIDTNIQDEASAKCNLQTIIEFSPFNEYYIGEKIALFDKQRTGTQVYVWNLMQCGLEYSLEWDAGLNGGRSSFHQGDIFIRSRRTRCRFNEVRLDYSLRSYLEVIFLDPQMVIKVQGSLVKSRPLARFLHNTSIQKGSVLNKPVQLVLGHTQHDLDQRSCGIFLYWHGRLIEAYKRVGSMTTNGEKSHGIIGVIDVTKVMDDGDHVGVHISKQQFKRCIAYDKLEDWLGEKADEYMKNTIDKETSGSLIRPDHEWAQCNMCRKWRMLDPKFDSKTLPIEWFCYMKPFNGKCDIPEEEIQGPRVAVVSSQQSGTVRQRRSGPERQCDIPEEEIQGPRVAVVSSQQSGMVRQCRSGPERLCDIPEEEIQGPRVAVASSRQAGTVRQRKSGPKRLCDIPEEEIQGPRVVVVSSRQAGTMRQRRRGLKRLCDIPEEEIQGPRVVVVSSRQAGTMRQRRRGLKRLCDIPEEEIQGPRVVVVSSRQAGTMRQRRRGLKRLCDIPEEEIQGLRVAVVSLHSTKDICKEKSPQQKKKAKDSAGTVQQRRTLPKRQCRMG</sequence>
<keyword evidence="5" id="KW-0255">Endonuclease</keyword>
<evidence type="ECO:0000256" key="1">
    <source>
        <dbReference type="ARBA" id="ARBA00004123"/>
    </source>
</evidence>
<keyword evidence="6" id="KW-0227">DNA damage</keyword>
<name>A0A2U1PE70_ARTAN</name>
<dbReference type="InterPro" id="IPR045261">
    <property type="entry name" value="MORC_ATPase"/>
</dbReference>
<dbReference type="InterPro" id="IPR036890">
    <property type="entry name" value="HATPase_C_sf"/>
</dbReference>
<evidence type="ECO:0000256" key="13">
    <source>
        <dbReference type="ARBA" id="ARBA00023242"/>
    </source>
</evidence>
<dbReference type="SUPFAM" id="SSF55874">
    <property type="entry name" value="ATPase domain of HSP90 chaperone/DNA topoisomerase II/histidine kinase"/>
    <property type="match status" value="1"/>
</dbReference>
<evidence type="ECO:0000256" key="6">
    <source>
        <dbReference type="ARBA" id="ARBA00022763"/>
    </source>
</evidence>
<dbReference type="GO" id="GO:0006325">
    <property type="term" value="P:chromatin organization"/>
    <property type="evidence" value="ECO:0007669"/>
    <property type="project" value="UniProtKB-KW"/>
</dbReference>
<dbReference type="Gene3D" id="3.30.40.100">
    <property type="match status" value="1"/>
</dbReference>
<keyword evidence="3" id="KW-0540">Nuclease</keyword>
<dbReference type="Pfam" id="PF17942">
    <property type="entry name" value="Morc6_S5"/>
    <property type="match status" value="1"/>
</dbReference>
<dbReference type="Proteomes" id="UP000245207">
    <property type="component" value="Unassembled WGS sequence"/>
</dbReference>
<dbReference type="Gene3D" id="3.30.565.10">
    <property type="entry name" value="Histidine kinase-like ATPase, C-terminal domain"/>
    <property type="match status" value="1"/>
</dbReference>
<dbReference type="GO" id="GO:0005634">
    <property type="term" value="C:nucleus"/>
    <property type="evidence" value="ECO:0007669"/>
    <property type="project" value="UniProtKB-SubCell"/>
</dbReference>
<keyword evidence="8" id="KW-0862">Zinc</keyword>
<keyword evidence="11" id="KW-0943">RNA-mediated gene silencing</keyword>
<keyword evidence="17" id="KW-1185">Reference proteome</keyword>
<evidence type="ECO:0000256" key="2">
    <source>
        <dbReference type="ARBA" id="ARBA00007845"/>
    </source>
</evidence>
<evidence type="ECO:0000256" key="7">
    <source>
        <dbReference type="ARBA" id="ARBA00022771"/>
    </source>
</evidence>
<dbReference type="GO" id="GO:0008270">
    <property type="term" value="F:zinc ion binding"/>
    <property type="evidence" value="ECO:0007669"/>
    <property type="project" value="UniProtKB-KW"/>
</dbReference>
<keyword evidence="7" id="KW-0863">Zinc-finger</keyword>
<reference evidence="16 17" key="1">
    <citation type="journal article" date="2018" name="Mol. Plant">
        <title>The genome of Artemisia annua provides insight into the evolution of Asteraceae family and artemisinin biosynthesis.</title>
        <authorList>
            <person name="Shen Q."/>
            <person name="Zhang L."/>
            <person name="Liao Z."/>
            <person name="Wang S."/>
            <person name="Yan T."/>
            <person name="Shi P."/>
            <person name="Liu M."/>
            <person name="Fu X."/>
            <person name="Pan Q."/>
            <person name="Wang Y."/>
            <person name="Lv Z."/>
            <person name="Lu X."/>
            <person name="Zhang F."/>
            <person name="Jiang W."/>
            <person name="Ma Y."/>
            <person name="Chen M."/>
            <person name="Hao X."/>
            <person name="Li L."/>
            <person name="Tang Y."/>
            <person name="Lv G."/>
            <person name="Zhou Y."/>
            <person name="Sun X."/>
            <person name="Brodelius P.E."/>
            <person name="Rose J.K.C."/>
            <person name="Tang K."/>
        </authorList>
    </citation>
    <scope>NUCLEOTIDE SEQUENCE [LARGE SCALE GENOMIC DNA]</scope>
    <source>
        <strain evidence="17">cv. Huhao1</strain>
        <tissue evidence="16">Leaf</tissue>
    </source>
</reference>
<organism evidence="16 17">
    <name type="scientific">Artemisia annua</name>
    <name type="common">Sweet wormwood</name>
    <dbReference type="NCBI Taxonomy" id="35608"/>
    <lineage>
        <taxon>Eukaryota</taxon>
        <taxon>Viridiplantae</taxon>
        <taxon>Streptophyta</taxon>
        <taxon>Embryophyta</taxon>
        <taxon>Tracheophyta</taxon>
        <taxon>Spermatophyta</taxon>
        <taxon>Magnoliopsida</taxon>
        <taxon>eudicotyledons</taxon>
        <taxon>Gunneridae</taxon>
        <taxon>Pentapetalae</taxon>
        <taxon>asterids</taxon>
        <taxon>campanulids</taxon>
        <taxon>Asterales</taxon>
        <taxon>Asteraceae</taxon>
        <taxon>Asteroideae</taxon>
        <taxon>Anthemideae</taxon>
        <taxon>Artemisiinae</taxon>
        <taxon>Artemisia</taxon>
    </lineage>
</organism>
<keyword evidence="5" id="KW-0378">Hydrolase</keyword>
<evidence type="ECO:0000256" key="8">
    <source>
        <dbReference type="ARBA" id="ARBA00022833"/>
    </source>
</evidence>
<dbReference type="GO" id="GO:0031349">
    <property type="term" value="P:positive regulation of defense response"/>
    <property type="evidence" value="ECO:0007669"/>
    <property type="project" value="UniProtKB-ARBA"/>
</dbReference>
<feature type="region of interest" description="Disordered" evidence="14">
    <location>
        <begin position="717"/>
        <end position="749"/>
    </location>
</feature>
<dbReference type="GO" id="GO:0006281">
    <property type="term" value="P:DNA repair"/>
    <property type="evidence" value="ECO:0007669"/>
    <property type="project" value="UniProtKB-KW"/>
</dbReference>
<comment type="subcellular location">
    <subcellularLocation>
        <location evidence="1">Nucleus</location>
    </subcellularLocation>
</comment>
<keyword evidence="9" id="KW-0156">Chromatin regulator</keyword>
<dbReference type="PROSITE" id="PS51050">
    <property type="entry name" value="ZF_CW"/>
    <property type="match status" value="1"/>
</dbReference>
<evidence type="ECO:0000313" key="16">
    <source>
        <dbReference type="EMBL" id="PWA84033.1"/>
    </source>
</evidence>
<dbReference type="Pfam" id="PF13589">
    <property type="entry name" value="HATPase_c_3"/>
    <property type="match status" value="1"/>
</dbReference>
<feature type="region of interest" description="Disordered" evidence="14">
    <location>
        <begin position="17"/>
        <end position="50"/>
    </location>
</feature>
<feature type="domain" description="CW-type" evidence="15">
    <location>
        <begin position="447"/>
        <end position="497"/>
    </location>
</feature>
<keyword evidence="12" id="KW-0234">DNA repair</keyword>
<dbReference type="EMBL" id="PKPP01001276">
    <property type="protein sequence ID" value="PWA84033.1"/>
    <property type="molecule type" value="Genomic_DNA"/>
</dbReference>
<dbReference type="InterPro" id="IPR041006">
    <property type="entry name" value="Morc_S5"/>
</dbReference>
<feature type="compositionally biased region" description="Basic and acidic residues" evidence="14">
    <location>
        <begin position="30"/>
        <end position="40"/>
    </location>
</feature>
<comment type="caution">
    <text evidence="16">The sequence shown here is derived from an EMBL/GenBank/DDBJ whole genome shotgun (WGS) entry which is preliminary data.</text>
</comment>
<dbReference type="OrthoDB" id="757982at2759"/>
<evidence type="ECO:0000256" key="4">
    <source>
        <dbReference type="ARBA" id="ARBA00022723"/>
    </source>
</evidence>
<evidence type="ECO:0000256" key="3">
    <source>
        <dbReference type="ARBA" id="ARBA00022722"/>
    </source>
</evidence>
<keyword evidence="4" id="KW-0479">Metal-binding</keyword>
<dbReference type="GO" id="GO:0004519">
    <property type="term" value="F:endonuclease activity"/>
    <property type="evidence" value="ECO:0007669"/>
    <property type="project" value="UniProtKB-KW"/>
</dbReference>
<gene>
    <name evidence="16" type="ORF">CTI12_AA134840</name>
</gene>
<evidence type="ECO:0000256" key="5">
    <source>
        <dbReference type="ARBA" id="ARBA00022759"/>
    </source>
</evidence>
<accession>A0A2U1PE70</accession>
<protein>
    <submittedName>
        <fullName evidence="16">Protein microrchidia 7</fullName>
    </submittedName>
</protein>
<comment type="similarity">
    <text evidence="2">Belongs to the MORC ATPase protein family.</text>
</comment>
<dbReference type="GO" id="GO:0016887">
    <property type="term" value="F:ATP hydrolysis activity"/>
    <property type="evidence" value="ECO:0007669"/>
    <property type="project" value="InterPro"/>
</dbReference>
<evidence type="ECO:0000256" key="12">
    <source>
        <dbReference type="ARBA" id="ARBA00023204"/>
    </source>
</evidence>
<evidence type="ECO:0000256" key="11">
    <source>
        <dbReference type="ARBA" id="ARBA00023158"/>
    </source>
</evidence>
<evidence type="ECO:0000256" key="14">
    <source>
        <dbReference type="SAM" id="MobiDB-lite"/>
    </source>
</evidence>
<dbReference type="GO" id="GO:0031047">
    <property type="term" value="P:regulatory ncRNA-mediated gene silencing"/>
    <property type="evidence" value="ECO:0007669"/>
    <property type="project" value="UniProtKB-KW"/>
</dbReference>
<feature type="compositionally biased region" description="Basic residues" evidence="14">
    <location>
        <begin position="740"/>
        <end position="749"/>
    </location>
</feature>
<dbReference type="Pfam" id="PF07496">
    <property type="entry name" value="zf-CW"/>
    <property type="match status" value="1"/>
</dbReference>
<evidence type="ECO:0000256" key="10">
    <source>
        <dbReference type="ARBA" id="ARBA00023054"/>
    </source>
</evidence>
<keyword evidence="10" id="KW-0175">Coiled coil</keyword>
<dbReference type="AlphaFoldDB" id="A0A2U1PE70"/>
<evidence type="ECO:0000313" key="17">
    <source>
        <dbReference type="Proteomes" id="UP000245207"/>
    </source>
</evidence>